<dbReference type="GO" id="GO:0031573">
    <property type="term" value="P:mitotic intra-S DNA damage checkpoint signaling"/>
    <property type="evidence" value="ECO:0007669"/>
    <property type="project" value="TreeGrafter"/>
</dbReference>
<evidence type="ECO:0000256" key="2">
    <source>
        <dbReference type="ARBA" id="ARBA00005563"/>
    </source>
</evidence>
<reference evidence="5 6" key="1">
    <citation type="submission" date="2016-07" db="EMBL/GenBank/DDBJ databases">
        <title>Pervasive Adenine N6-methylation of Active Genes in Fungi.</title>
        <authorList>
            <consortium name="DOE Joint Genome Institute"/>
            <person name="Mondo S.J."/>
            <person name="Dannebaum R.O."/>
            <person name="Kuo R.C."/>
            <person name="Labutti K."/>
            <person name="Haridas S."/>
            <person name="Kuo A."/>
            <person name="Salamov A."/>
            <person name="Ahrendt S.R."/>
            <person name="Lipzen A."/>
            <person name="Sullivan W."/>
            <person name="Andreopoulos W.B."/>
            <person name="Clum A."/>
            <person name="Lindquist E."/>
            <person name="Daum C."/>
            <person name="Ramamoorthy G.K."/>
            <person name="Gryganskyi A."/>
            <person name="Culley D."/>
            <person name="Magnuson J.K."/>
            <person name="James T.Y."/>
            <person name="O'Malley M.A."/>
            <person name="Stajich J.E."/>
            <person name="Spatafora J.W."/>
            <person name="Visel A."/>
            <person name="Grigoriev I.V."/>
        </authorList>
    </citation>
    <scope>NUCLEOTIDE SEQUENCE [LARGE SCALE GENOMIC DNA]</scope>
    <source>
        <strain evidence="5 6">NRRL 1336</strain>
    </source>
</reference>
<keyword evidence="6" id="KW-1185">Reference proteome</keyword>
<dbReference type="PIRSF" id="PIRSF011312">
    <property type="entry name" value="Cell_cycle_HUS1"/>
    <property type="match status" value="1"/>
</dbReference>
<dbReference type="GO" id="GO:0000724">
    <property type="term" value="P:double-strand break repair via homologous recombination"/>
    <property type="evidence" value="ECO:0007669"/>
    <property type="project" value="TreeGrafter"/>
</dbReference>
<dbReference type="GO" id="GO:0000723">
    <property type="term" value="P:telomere maintenance"/>
    <property type="evidence" value="ECO:0007669"/>
    <property type="project" value="TreeGrafter"/>
</dbReference>
<dbReference type="OrthoDB" id="337750at2759"/>
<evidence type="ECO:0000256" key="1">
    <source>
        <dbReference type="ARBA" id="ARBA00004123"/>
    </source>
</evidence>
<dbReference type="Pfam" id="PF04005">
    <property type="entry name" value="Hus1"/>
    <property type="match status" value="1"/>
</dbReference>
<dbReference type="GO" id="GO:0030896">
    <property type="term" value="C:checkpoint clamp complex"/>
    <property type="evidence" value="ECO:0007669"/>
    <property type="project" value="InterPro"/>
</dbReference>
<protein>
    <recommendedName>
        <fullName evidence="4">Checkpoint protein</fullName>
    </recommendedName>
</protein>
<dbReference type="InterPro" id="IPR016580">
    <property type="entry name" value="HUS1"/>
</dbReference>
<gene>
    <name evidence="5" type="ORF">BCR42DRAFT_417710</name>
</gene>
<dbReference type="PANTHER" id="PTHR12900:SF0">
    <property type="entry name" value="CHECKPOINT PROTEIN"/>
    <property type="match status" value="1"/>
</dbReference>
<dbReference type="PANTHER" id="PTHR12900">
    <property type="entry name" value="MITOTIC AND DNA DAMAGE CHECKPOINT PROTEIN HUS1"/>
    <property type="match status" value="1"/>
</dbReference>
<dbReference type="GO" id="GO:0044778">
    <property type="term" value="P:meiotic DNA integrity checkpoint signaling"/>
    <property type="evidence" value="ECO:0007669"/>
    <property type="project" value="TreeGrafter"/>
</dbReference>
<evidence type="ECO:0000313" key="5">
    <source>
        <dbReference type="EMBL" id="ORZ13944.1"/>
    </source>
</evidence>
<comment type="subcellular location">
    <subcellularLocation>
        <location evidence="1">Nucleus</location>
    </subcellularLocation>
</comment>
<comment type="similarity">
    <text evidence="2 4">Belongs to the HUS1 family.</text>
</comment>
<proteinExistence type="inferred from homology"/>
<dbReference type="STRING" id="90262.A0A1X2ICQ9"/>
<dbReference type="GO" id="GO:0006289">
    <property type="term" value="P:nucleotide-excision repair"/>
    <property type="evidence" value="ECO:0007669"/>
    <property type="project" value="TreeGrafter"/>
</dbReference>
<dbReference type="GO" id="GO:0033314">
    <property type="term" value="P:mitotic DNA replication checkpoint signaling"/>
    <property type="evidence" value="ECO:0007669"/>
    <property type="project" value="TreeGrafter"/>
</dbReference>
<dbReference type="InterPro" id="IPR007150">
    <property type="entry name" value="HUS1/Mec3"/>
</dbReference>
<evidence type="ECO:0000256" key="3">
    <source>
        <dbReference type="ARBA" id="ARBA00023242"/>
    </source>
</evidence>
<accession>A0A1X2ICQ9</accession>
<dbReference type="GO" id="GO:0035861">
    <property type="term" value="C:site of double-strand break"/>
    <property type="evidence" value="ECO:0007669"/>
    <property type="project" value="TreeGrafter"/>
</dbReference>
<dbReference type="GO" id="GO:0005730">
    <property type="term" value="C:nucleolus"/>
    <property type="evidence" value="ECO:0007669"/>
    <property type="project" value="InterPro"/>
</dbReference>
<evidence type="ECO:0000313" key="6">
    <source>
        <dbReference type="Proteomes" id="UP000193560"/>
    </source>
</evidence>
<dbReference type="Proteomes" id="UP000193560">
    <property type="component" value="Unassembled WGS sequence"/>
</dbReference>
<sequence length="297" mass="34065">MRLTATISNPIGLHRIAMTLEKLGSACLICFTPESIRFIWYQQQKAGKRIWINVDPHTLFSQYRVKSQDNNEVSLSVDLESFIRATKAAQQTHETKIELGQRVEDGHRHVLLIWRMQMETRSGTLNDTRQELEVERLPSERIRHIWEPPVLDNPHAYIVFPGLQTIKPLVDRMKSLSKYMTIAANMNGQLKLSVDTDAVQVESAFSGLDNPRLEGYETPEENKHTFASVDILTEDLASFLNCHNLEPQNVICVITDQASLAFYVYVSLDSYMPVNEHHLFIQHPETILTCHIPVYLP</sequence>
<dbReference type="AlphaFoldDB" id="A0A1X2ICQ9"/>
<keyword evidence="3" id="KW-0539">Nucleus</keyword>
<dbReference type="Gene3D" id="3.70.10.10">
    <property type="match status" value="1"/>
</dbReference>
<organism evidence="5 6">
    <name type="scientific">Absidia repens</name>
    <dbReference type="NCBI Taxonomy" id="90262"/>
    <lineage>
        <taxon>Eukaryota</taxon>
        <taxon>Fungi</taxon>
        <taxon>Fungi incertae sedis</taxon>
        <taxon>Mucoromycota</taxon>
        <taxon>Mucoromycotina</taxon>
        <taxon>Mucoromycetes</taxon>
        <taxon>Mucorales</taxon>
        <taxon>Cunninghamellaceae</taxon>
        <taxon>Absidia</taxon>
    </lineage>
</organism>
<dbReference type="EMBL" id="MCGE01000015">
    <property type="protein sequence ID" value="ORZ13944.1"/>
    <property type="molecule type" value="Genomic_DNA"/>
</dbReference>
<name>A0A1X2ICQ9_9FUNG</name>
<comment type="caution">
    <text evidence="5">The sequence shown here is derived from an EMBL/GenBank/DDBJ whole genome shotgun (WGS) entry which is preliminary data.</text>
</comment>
<evidence type="ECO:0000256" key="4">
    <source>
        <dbReference type="PIRNR" id="PIRNR011312"/>
    </source>
</evidence>